<dbReference type="GO" id="GO:0004418">
    <property type="term" value="F:hydroxymethylbilane synthase activity"/>
    <property type="evidence" value="ECO:0007669"/>
    <property type="project" value="UniProtKB-UniRule"/>
</dbReference>
<dbReference type="InterPro" id="IPR022419">
    <property type="entry name" value="Porphobilin_deaminase_cofac_BS"/>
</dbReference>
<sequence length="293" mass="31303">MPNPKLIIGTRGSALALTQTNTIADALRRVHLGLEVEIRTINTRGDATQAANVPLASFGEKGIFAKELETALLDGEIDLAVHSMKDLAHTMPPGLVLAAVPKREDPRDALIGSTLDSLRQGALVGTGSVRRRALFSSRRPDLRFLEIRGNIDTRLKKLEDGGYDAICLAAAGLKRLGLADRVTEYLDPEWFVPDPGQGALALQTRESDVQVRGLLSAVNDMASFVTTRAERGFLRAVGGSCQTPVGAHARHIDGGLMLRAMLVGDDGLMRRAEAGGAPGMAEELGARVAKMLR</sequence>
<dbReference type="EMBL" id="AP025739">
    <property type="protein sequence ID" value="BDI28824.1"/>
    <property type="molecule type" value="Genomic_DNA"/>
</dbReference>
<dbReference type="KEGG" id="ccot:CCAX7_008750"/>
<protein>
    <recommendedName>
        <fullName evidence="8">Porphobilinogen deaminase</fullName>
        <shortName evidence="8">PBG</shortName>
        <ecNumber evidence="8">2.5.1.61</ecNumber>
    </recommendedName>
    <alternativeName>
        <fullName evidence="8">Hydroxymethylbilane synthase</fullName>
        <shortName evidence="8">HMBS</shortName>
    </alternativeName>
    <alternativeName>
        <fullName evidence="8">Pre-uroporphyrinogen synthase</fullName>
    </alternativeName>
</protein>
<evidence type="ECO:0000256" key="7">
    <source>
        <dbReference type="ARBA" id="ARBA00048169"/>
    </source>
</evidence>
<keyword evidence="6 8" id="KW-0627">Porphyrin biosynthesis</keyword>
<evidence type="ECO:0000256" key="4">
    <source>
        <dbReference type="ARBA" id="ARBA00011245"/>
    </source>
</evidence>
<dbReference type="PROSITE" id="PS00533">
    <property type="entry name" value="PORPHOBILINOGEN_DEAM"/>
    <property type="match status" value="1"/>
</dbReference>
<dbReference type="FunCoup" id="A0A402CTZ4">
    <property type="interactions" value="502"/>
</dbReference>
<evidence type="ECO:0000256" key="5">
    <source>
        <dbReference type="ARBA" id="ARBA00022679"/>
    </source>
</evidence>
<dbReference type="HAMAP" id="MF_00260">
    <property type="entry name" value="Porphobil_deam"/>
    <property type="match status" value="1"/>
</dbReference>
<dbReference type="PIRSF" id="PIRSF001438">
    <property type="entry name" value="4pyrrol_synth_OHMeBilane_synth"/>
    <property type="match status" value="1"/>
</dbReference>
<evidence type="ECO:0000313" key="10">
    <source>
        <dbReference type="Proteomes" id="UP000287394"/>
    </source>
</evidence>
<evidence type="ECO:0000256" key="1">
    <source>
        <dbReference type="ARBA" id="ARBA00002869"/>
    </source>
</evidence>
<gene>
    <name evidence="8 9" type="primary">hemC</name>
    <name evidence="9" type="ORF">CCAX7_008750</name>
</gene>
<name>A0A402CTZ4_9BACT</name>
<dbReference type="Pfam" id="PF01379">
    <property type="entry name" value="Porphobil_deam"/>
    <property type="match status" value="1"/>
</dbReference>
<organism evidence="9 10">
    <name type="scientific">Capsulimonas corticalis</name>
    <dbReference type="NCBI Taxonomy" id="2219043"/>
    <lineage>
        <taxon>Bacteria</taxon>
        <taxon>Bacillati</taxon>
        <taxon>Armatimonadota</taxon>
        <taxon>Armatimonadia</taxon>
        <taxon>Capsulimonadales</taxon>
        <taxon>Capsulimonadaceae</taxon>
        <taxon>Capsulimonas</taxon>
    </lineage>
</organism>
<keyword evidence="10" id="KW-1185">Reference proteome</keyword>
<dbReference type="InterPro" id="IPR000860">
    <property type="entry name" value="HemC"/>
</dbReference>
<dbReference type="PANTHER" id="PTHR11557:SF0">
    <property type="entry name" value="PORPHOBILINOGEN DEAMINASE"/>
    <property type="match status" value="1"/>
</dbReference>
<comment type="catalytic activity">
    <reaction evidence="7 8">
        <text>4 porphobilinogen + H2O = hydroxymethylbilane + 4 NH4(+)</text>
        <dbReference type="Rhea" id="RHEA:13185"/>
        <dbReference type="ChEBI" id="CHEBI:15377"/>
        <dbReference type="ChEBI" id="CHEBI:28938"/>
        <dbReference type="ChEBI" id="CHEBI:57845"/>
        <dbReference type="ChEBI" id="CHEBI:58126"/>
        <dbReference type="EC" id="2.5.1.61"/>
    </reaction>
</comment>
<dbReference type="Gene3D" id="3.30.160.40">
    <property type="entry name" value="Porphobilinogen deaminase, C-terminal domain"/>
    <property type="match status" value="1"/>
</dbReference>
<evidence type="ECO:0000256" key="2">
    <source>
        <dbReference type="ARBA" id="ARBA00004735"/>
    </source>
</evidence>
<comment type="function">
    <text evidence="1 8">Tetrapolymerization of the monopyrrole PBG into the hydroxymethylbilane pre-uroporphyrinogen in several discrete steps.</text>
</comment>
<dbReference type="InterPro" id="IPR036803">
    <property type="entry name" value="Porphobilinogen_deaminase_C_sf"/>
</dbReference>
<reference evidence="9 10" key="1">
    <citation type="journal article" date="2019" name="Int. J. Syst. Evol. Microbiol.">
        <title>Capsulimonas corticalis gen. nov., sp. nov., an aerobic capsulated bacterium, of a novel bacterial order, Capsulimonadales ord. nov., of the class Armatimonadia of the phylum Armatimonadetes.</title>
        <authorList>
            <person name="Li J."/>
            <person name="Kudo C."/>
            <person name="Tonouchi A."/>
        </authorList>
    </citation>
    <scope>NUCLEOTIDE SEQUENCE [LARGE SCALE GENOMIC DNA]</scope>
    <source>
        <strain evidence="9 10">AX-7</strain>
    </source>
</reference>
<dbReference type="Pfam" id="PF03900">
    <property type="entry name" value="Porphobil_deamC"/>
    <property type="match status" value="1"/>
</dbReference>
<comment type="miscellaneous">
    <text evidence="8">The porphobilinogen subunits are added to the dipyrromethane group.</text>
</comment>
<dbReference type="Proteomes" id="UP000287394">
    <property type="component" value="Chromosome"/>
</dbReference>
<dbReference type="OrthoDB" id="17762at2"/>
<comment type="cofactor">
    <cofactor evidence="8">
        <name>dipyrromethane</name>
        <dbReference type="ChEBI" id="CHEBI:60342"/>
    </cofactor>
    <text evidence="8">Binds 1 dipyrromethane group covalently.</text>
</comment>
<dbReference type="EC" id="2.5.1.61" evidence="8"/>
<proteinExistence type="inferred from homology"/>
<dbReference type="PRINTS" id="PR00151">
    <property type="entry name" value="PORPHBDMNASE"/>
</dbReference>
<comment type="similarity">
    <text evidence="3 8">Belongs to the HMBS family.</text>
</comment>
<evidence type="ECO:0000313" key="9">
    <source>
        <dbReference type="EMBL" id="BDI28824.1"/>
    </source>
</evidence>
<comment type="pathway">
    <text evidence="2">Porphyrin-containing compound metabolism; protoporphyrin-IX biosynthesis; coproporphyrinogen-III from 5-aminolevulinate: step 2/4.</text>
</comment>
<dbReference type="FunFam" id="3.40.190.10:FF:000086">
    <property type="entry name" value="Probable porphobilinogen deaminase"/>
    <property type="match status" value="1"/>
</dbReference>
<dbReference type="AlphaFoldDB" id="A0A402CTZ4"/>
<feature type="modified residue" description="S-(dipyrrolylmethanemethyl)cysteine" evidence="8">
    <location>
        <position position="241"/>
    </location>
</feature>
<dbReference type="Gene3D" id="3.40.190.10">
    <property type="entry name" value="Periplasmic binding protein-like II"/>
    <property type="match status" value="2"/>
</dbReference>
<dbReference type="RefSeq" id="WP_119320880.1">
    <property type="nucleotide sequence ID" value="NZ_AP025739.1"/>
</dbReference>
<keyword evidence="5 8" id="KW-0808">Transferase</keyword>
<dbReference type="GO" id="GO:0006782">
    <property type="term" value="P:protoporphyrinogen IX biosynthetic process"/>
    <property type="evidence" value="ECO:0007669"/>
    <property type="project" value="UniProtKB-UniRule"/>
</dbReference>
<dbReference type="PANTHER" id="PTHR11557">
    <property type="entry name" value="PORPHOBILINOGEN DEAMINASE"/>
    <property type="match status" value="1"/>
</dbReference>
<accession>A0A402CTZ4</accession>
<dbReference type="InterPro" id="IPR022417">
    <property type="entry name" value="Porphobilin_deaminase_N"/>
</dbReference>
<evidence type="ECO:0000256" key="3">
    <source>
        <dbReference type="ARBA" id="ARBA00005638"/>
    </source>
</evidence>
<dbReference type="GO" id="GO:0005737">
    <property type="term" value="C:cytoplasm"/>
    <property type="evidence" value="ECO:0007669"/>
    <property type="project" value="UniProtKB-UniRule"/>
</dbReference>
<dbReference type="SUPFAM" id="SSF54782">
    <property type="entry name" value="Porphobilinogen deaminase (hydroxymethylbilane synthase), C-terminal domain"/>
    <property type="match status" value="1"/>
</dbReference>
<dbReference type="SUPFAM" id="SSF53850">
    <property type="entry name" value="Periplasmic binding protein-like II"/>
    <property type="match status" value="1"/>
</dbReference>
<evidence type="ECO:0000256" key="6">
    <source>
        <dbReference type="ARBA" id="ARBA00023244"/>
    </source>
</evidence>
<dbReference type="NCBIfam" id="TIGR00212">
    <property type="entry name" value="hemC"/>
    <property type="match status" value="1"/>
</dbReference>
<dbReference type="InterPro" id="IPR022418">
    <property type="entry name" value="Porphobilinogen_deaminase_C"/>
</dbReference>
<dbReference type="FunFam" id="3.40.190.10:FF:000005">
    <property type="entry name" value="Porphobilinogen deaminase"/>
    <property type="match status" value="1"/>
</dbReference>
<evidence type="ECO:0000256" key="8">
    <source>
        <dbReference type="HAMAP-Rule" id="MF_00260"/>
    </source>
</evidence>
<comment type="subunit">
    <text evidence="4 8">Monomer.</text>
</comment>